<comment type="similarity">
    <text evidence="3 14">Belongs to the cytidine and deoxycytidylate deaminase family.</text>
</comment>
<dbReference type="GO" id="GO:0042802">
    <property type="term" value="F:identical protein binding"/>
    <property type="evidence" value="ECO:0007669"/>
    <property type="project" value="UniProtKB-ARBA"/>
</dbReference>
<feature type="active site" description="Proton donor" evidence="12">
    <location>
        <position position="59"/>
    </location>
</feature>
<dbReference type="GO" id="GO:0008270">
    <property type="term" value="F:zinc ion binding"/>
    <property type="evidence" value="ECO:0007669"/>
    <property type="project" value="UniProtKB-UniRule"/>
</dbReference>
<dbReference type="InterPro" id="IPR002125">
    <property type="entry name" value="CMP_dCMP_dom"/>
</dbReference>
<dbReference type="PROSITE" id="PS51747">
    <property type="entry name" value="CYT_DCMP_DEAMINASES_2"/>
    <property type="match status" value="1"/>
</dbReference>
<dbReference type="SUPFAM" id="SSF53927">
    <property type="entry name" value="Cytidine deaminase-like"/>
    <property type="match status" value="1"/>
</dbReference>
<dbReference type="GO" id="GO:0055086">
    <property type="term" value="P:nucleobase-containing small molecule metabolic process"/>
    <property type="evidence" value="ECO:0007669"/>
    <property type="project" value="UniProtKB-ARBA"/>
</dbReference>
<keyword evidence="6 13" id="KW-0479">Metal-binding</keyword>
<dbReference type="NCBIfam" id="TIGR01354">
    <property type="entry name" value="cyt_deam_tetra"/>
    <property type="match status" value="1"/>
</dbReference>
<dbReference type="Gene3D" id="3.40.140.10">
    <property type="entry name" value="Cytidine Deaminase, domain 2"/>
    <property type="match status" value="1"/>
</dbReference>
<dbReference type="Pfam" id="PF00383">
    <property type="entry name" value="dCMP_cyt_deam_1"/>
    <property type="match status" value="1"/>
</dbReference>
<evidence type="ECO:0000256" key="14">
    <source>
        <dbReference type="RuleBase" id="RU364006"/>
    </source>
</evidence>
<evidence type="ECO:0000259" key="15">
    <source>
        <dbReference type="PROSITE" id="PS51747"/>
    </source>
</evidence>
<evidence type="ECO:0000256" key="12">
    <source>
        <dbReference type="PIRSR" id="PIRSR606262-1"/>
    </source>
</evidence>
<evidence type="ECO:0000256" key="4">
    <source>
        <dbReference type="ARBA" id="ARBA00012783"/>
    </source>
</evidence>
<evidence type="ECO:0000256" key="3">
    <source>
        <dbReference type="ARBA" id="ARBA00006576"/>
    </source>
</evidence>
<dbReference type="InterPro" id="IPR050202">
    <property type="entry name" value="Cyt/Deoxycyt_deaminase"/>
</dbReference>
<dbReference type="CDD" id="cd01283">
    <property type="entry name" value="cytidine_deaminase"/>
    <property type="match status" value="1"/>
</dbReference>
<dbReference type="GO" id="GO:0005829">
    <property type="term" value="C:cytosol"/>
    <property type="evidence" value="ECO:0007669"/>
    <property type="project" value="TreeGrafter"/>
</dbReference>
<dbReference type="PROSITE" id="PS00903">
    <property type="entry name" value="CYT_DCMP_DEAMINASES_1"/>
    <property type="match status" value="1"/>
</dbReference>
<dbReference type="InterPro" id="IPR016193">
    <property type="entry name" value="Cytidine_deaminase-like"/>
</dbReference>
<dbReference type="InterPro" id="IPR006262">
    <property type="entry name" value="Cyt_deam_tetra"/>
</dbReference>
<evidence type="ECO:0000256" key="11">
    <source>
        <dbReference type="ARBA" id="ARBA00049558"/>
    </source>
</evidence>
<evidence type="ECO:0000256" key="13">
    <source>
        <dbReference type="PIRSR" id="PIRSR606262-3"/>
    </source>
</evidence>
<sequence length="131" mass="14638">MKINDKYSHLVEEARKTKLNAYAPYSRYQVGAALLTRNGEIYTGVNVENSSFGLTVCAERIAIFNALSQGNQDLEAIAISAQGEEIPYPCGACRQVMNEFNPDLMVILDSGDHINIYSLQELFPMAFKLKR</sequence>
<organism evidence="16 17">
    <name type="scientific">Psychracetigena formicireducens</name>
    <dbReference type="NCBI Taxonomy" id="2986056"/>
    <lineage>
        <taxon>Bacteria</taxon>
        <taxon>Bacillati</taxon>
        <taxon>Candidatus Lithacetigenota</taxon>
        <taxon>Candidatus Psychracetigena</taxon>
    </lineage>
</organism>
<comment type="caution">
    <text evidence="16">The sequence shown here is derived from an EMBL/GenBank/DDBJ whole genome shotgun (WGS) entry which is preliminary data.</text>
</comment>
<feature type="binding site" evidence="13">
    <location>
        <position position="57"/>
    </location>
    <ligand>
        <name>Zn(2+)</name>
        <dbReference type="ChEBI" id="CHEBI:29105"/>
        <note>catalytic</note>
    </ligand>
</feature>
<evidence type="ECO:0000313" key="16">
    <source>
        <dbReference type="EMBL" id="MBT9144189.1"/>
    </source>
</evidence>
<dbReference type="PANTHER" id="PTHR11644">
    <property type="entry name" value="CYTIDINE DEAMINASE"/>
    <property type="match status" value="1"/>
</dbReference>
<dbReference type="FunFam" id="3.40.140.10:FF:000008">
    <property type="entry name" value="Cytidine deaminase"/>
    <property type="match status" value="1"/>
</dbReference>
<dbReference type="PANTHER" id="PTHR11644:SF2">
    <property type="entry name" value="CYTIDINE DEAMINASE"/>
    <property type="match status" value="1"/>
</dbReference>
<dbReference type="GO" id="GO:0004126">
    <property type="term" value="F:cytidine deaminase activity"/>
    <property type="evidence" value="ECO:0007669"/>
    <property type="project" value="UniProtKB-UniRule"/>
</dbReference>
<comment type="cofactor">
    <cofactor evidence="1 13 14">
        <name>Zn(2+)</name>
        <dbReference type="ChEBI" id="CHEBI:29105"/>
    </cofactor>
</comment>
<dbReference type="EMBL" id="QLTW01000001">
    <property type="protein sequence ID" value="MBT9144189.1"/>
    <property type="molecule type" value="Genomic_DNA"/>
</dbReference>
<evidence type="ECO:0000256" key="10">
    <source>
        <dbReference type="ARBA" id="ARBA00049252"/>
    </source>
</evidence>
<evidence type="ECO:0000313" key="17">
    <source>
        <dbReference type="Proteomes" id="UP000811545"/>
    </source>
</evidence>
<keyword evidence="8 13" id="KW-0862">Zinc</keyword>
<feature type="domain" description="CMP/dCMP-type deaminase" evidence="15">
    <location>
        <begin position="5"/>
        <end position="130"/>
    </location>
</feature>
<dbReference type="GO" id="GO:0072527">
    <property type="term" value="P:pyrimidine-containing compound metabolic process"/>
    <property type="evidence" value="ECO:0007669"/>
    <property type="project" value="UniProtKB-ARBA"/>
</dbReference>
<evidence type="ECO:0000256" key="8">
    <source>
        <dbReference type="ARBA" id="ARBA00022833"/>
    </source>
</evidence>
<comment type="catalytic activity">
    <reaction evidence="10 14">
        <text>2'-deoxycytidine + H2O + H(+) = 2'-deoxyuridine + NH4(+)</text>
        <dbReference type="Rhea" id="RHEA:13433"/>
        <dbReference type="ChEBI" id="CHEBI:15377"/>
        <dbReference type="ChEBI" id="CHEBI:15378"/>
        <dbReference type="ChEBI" id="CHEBI:15698"/>
        <dbReference type="ChEBI" id="CHEBI:16450"/>
        <dbReference type="ChEBI" id="CHEBI:28938"/>
        <dbReference type="EC" id="3.5.4.5"/>
    </reaction>
</comment>
<evidence type="ECO:0000256" key="5">
    <source>
        <dbReference type="ARBA" id="ARBA00018266"/>
    </source>
</evidence>
<proteinExistence type="inferred from homology"/>
<feature type="binding site" evidence="13">
    <location>
        <position position="90"/>
    </location>
    <ligand>
        <name>Zn(2+)</name>
        <dbReference type="ChEBI" id="CHEBI:29105"/>
        <note>catalytic</note>
    </ligand>
</feature>
<comment type="function">
    <text evidence="2 14">This enzyme scavenges exogenous and endogenous cytidine and 2'-deoxycytidine for UMP synthesis.</text>
</comment>
<keyword evidence="7 14" id="KW-0378">Hydrolase</keyword>
<evidence type="ECO:0000256" key="6">
    <source>
        <dbReference type="ARBA" id="ARBA00022723"/>
    </source>
</evidence>
<comment type="catalytic activity">
    <reaction evidence="11 14">
        <text>cytidine + H2O + H(+) = uridine + NH4(+)</text>
        <dbReference type="Rhea" id="RHEA:16069"/>
        <dbReference type="ChEBI" id="CHEBI:15377"/>
        <dbReference type="ChEBI" id="CHEBI:15378"/>
        <dbReference type="ChEBI" id="CHEBI:16704"/>
        <dbReference type="ChEBI" id="CHEBI:17562"/>
        <dbReference type="ChEBI" id="CHEBI:28938"/>
        <dbReference type="EC" id="3.5.4.5"/>
    </reaction>
</comment>
<evidence type="ECO:0000256" key="1">
    <source>
        <dbReference type="ARBA" id="ARBA00001947"/>
    </source>
</evidence>
<dbReference type="EC" id="3.5.4.5" evidence="4 14"/>
<evidence type="ECO:0000256" key="2">
    <source>
        <dbReference type="ARBA" id="ARBA00003949"/>
    </source>
</evidence>
<dbReference type="Proteomes" id="UP000811545">
    <property type="component" value="Unassembled WGS sequence"/>
</dbReference>
<dbReference type="NCBIfam" id="NF004064">
    <property type="entry name" value="PRK05578.1"/>
    <property type="match status" value="1"/>
</dbReference>
<dbReference type="AlphaFoldDB" id="A0A9E2BJE9"/>
<dbReference type="InterPro" id="IPR016192">
    <property type="entry name" value="APOBEC/CMP_deaminase_Zn-bd"/>
</dbReference>
<reference evidence="16 17" key="1">
    <citation type="journal article" date="2021" name="bioRxiv">
        <title>Unique metabolic strategies in Hadean analogues reveal hints for primordial physiology.</title>
        <authorList>
            <person name="Nobu M.K."/>
            <person name="Nakai R."/>
            <person name="Tamazawa S."/>
            <person name="Mori H."/>
            <person name="Toyoda A."/>
            <person name="Ijiri A."/>
            <person name="Suzuki S."/>
            <person name="Kurokawa K."/>
            <person name="Kamagata Y."/>
            <person name="Tamaki H."/>
        </authorList>
    </citation>
    <scope>NUCLEOTIDE SEQUENCE [LARGE SCALE GENOMIC DNA]</scope>
    <source>
        <strain evidence="16">BS525</strain>
    </source>
</reference>
<feature type="binding site" evidence="13">
    <location>
        <position position="93"/>
    </location>
    <ligand>
        <name>Zn(2+)</name>
        <dbReference type="ChEBI" id="CHEBI:29105"/>
        <note>catalytic</note>
    </ligand>
</feature>
<name>A0A9E2BJE9_PSYF1</name>
<gene>
    <name evidence="16" type="primary">cdd</name>
    <name evidence="16" type="ORF">DDT42_00021</name>
</gene>
<accession>A0A9E2BJE9</accession>
<evidence type="ECO:0000256" key="7">
    <source>
        <dbReference type="ARBA" id="ARBA00022801"/>
    </source>
</evidence>
<evidence type="ECO:0000256" key="9">
    <source>
        <dbReference type="ARBA" id="ARBA00032005"/>
    </source>
</evidence>
<protein>
    <recommendedName>
        <fullName evidence="5 14">Cytidine deaminase</fullName>
        <ecNumber evidence="4 14">3.5.4.5</ecNumber>
    </recommendedName>
    <alternativeName>
        <fullName evidence="9 14">Cytidine aminohydrolase</fullName>
    </alternativeName>
</protein>